<dbReference type="InterPro" id="IPR015943">
    <property type="entry name" value="WD40/YVTN_repeat-like_dom_sf"/>
</dbReference>
<feature type="chain" id="PRO_5020578690" evidence="2">
    <location>
        <begin position="18"/>
        <end position="1037"/>
    </location>
</feature>
<keyword evidence="1" id="KW-1133">Transmembrane helix</keyword>
<dbReference type="EMBL" id="SODV01000001">
    <property type="protein sequence ID" value="TDX01195.1"/>
    <property type="molecule type" value="Genomic_DNA"/>
</dbReference>
<evidence type="ECO:0000256" key="2">
    <source>
        <dbReference type="SAM" id="SignalP"/>
    </source>
</evidence>
<accession>A0A4R8DUQ6</accession>
<gene>
    <name evidence="6" type="ORF">EDB95_2227</name>
</gene>
<dbReference type="OrthoDB" id="9809670at2"/>
<evidence type="ECO:0000313" key="6">
    <source>
        <dbReference type="EMBL" id="TDX01195.1"/>
    </source>
</evidence>
<dbReference type="Pfam" id="PF07494">
    <property type="entry name" value="Reg_prop"/>
    <property type="match status" value="2"/>
</dbReference>
<keyword evidence="2" id="KW-0732">Signal</keyword>
<dbReference type="InterPro" id="IPR010559">
    <property type="entry name" value="Sig_transdc_His_kin_internal"/>
</dbReference>
<dbReference type="SUPFAM" id="SSF63829">
    <property type="entry name" value="Calcium-dependent phosphotriesterase"/>
    <property type="match status" value="1"/>
</dbReference>
<reference evidence="6 7" key="1">
    <citation type="submission" date="2019-03" db="EMBL/GenBank/DDBJ databases">
        <title>Genomic Encyclopedia of Type Strains, Phase IV (KMG-IV): sequencing the most valuable type-strain genomes for metagenomic binning, comparative biology and taxonomic classification.</title>
        <authorList>
            <person name="Goeker M."/>
        </authorList>
    </citation>
    <scope>NUCLEOTIDE SEQUENCE [LARGE SCALE GENOMIC DNA]</scope>
    <source>
        <strain evidence="6 7">DSM 100059</strain>
    </source>
</reference>
<dbReference type="PANTHER" id="PTHR34220">
    <property type="entry name" value="SENSOR HISTIDINE KINASE YPDA"/>
    <property type="match status" value="1"/>
</dbReference>
<evidence type="ECO:0000259" key="3">
    <source>
        <dbReference type="Pfam" id="PF02518"/>
    </source>
</evidence>
<feature type="signal peptide" evidence="2">
    <location>
        <begin position="1"/>
        <end position="17"/>
    </location>
</feature>
<dbReference type="Pfam" id="PF06580">
    <property type="entry name" value="His_kinase"/>
    <property type="match status" value="1"/>
</dbReference>
<dbReference type="Pfam" id="PF07495">
    <property type="entry name" value="Y_Y_Y"/>
    <property type="match status" value="1"/>
</dbReference>
<dbReference type="Gene3D" id="2.60.40.10">
    <property type="entry name" value="Immunoglobulins"/>
    <property type="match status" value="1"/>
</dbReference>
<dbReference type="InterPro" id="IPR036890">
    <property type="entry name" value="HATPase_C_sf"/>
</dbReference>
<dbReference type="Pfam" id="PF02518">
    <property type="entry name" value="HATPase_c"/>
    <property type="match status" value="1"/>
</dbReference>
<keyword evidence="1" id="KW-0812">Transmembrane</keyword>
<dbReference type="Proteomes" id="UP000294498">
    <property type="component" value="Unassembled WGS sequence"/>
</dbReference>
<name>A0A4R8DUQ6_9BACT</name>
<organism evidence="6 7">
    <name type="scientific">Dinghuibacter silviterrae</name>
    <dbReference type="NCBI Taxonomy" id="1539049"/>
    <lineage>
        <taxon>Bacteria</taxon>
        <taxon>Pseudomonadati</taxon>
        <taxon>Bacteroidota</taxon>
        <taxon>Chitinophagia</taxon>
        <taxon>Chitinophagales</taxon>
        <taxon>Chitinophagaceae</taxon>
        <taxon>Dinghuibacter</taxon>
    </lineage>
</organism>
<keyword evidence="7" id="KW-1185">Reference proteome</keyword>
<dbReference type="SUPFAM" id="SSF55874">
    <property type="entry name" value="ATPase domain of HSP90 chaperone/DNA topoisomerase II/histidine kinase"/>
    <property type="match status" value="1"/>
</dbReference>
<evidence type="ECO:0000259" key="4">
    <source>
        <dbReference type="Pfam" id="PF06580"/>
    </source>
</evidence>
<dbReference type="Gene3D" id="3.30.565.10">
    <property type="entry name" value="Histidine kinase-like ATPase, C-terminal domain"/>
    <property type="match status" value="1"/>
</dbReference>
<protein>
    <submittedName>
        <fullName evidence="6">Two component regulator with propeller domain</fullName>
    </submittedName>
</protein>
<dbReference type="AlphaFoldDB" id="A0A4R8DUQ6"/>
<dbReference type="InterPro" id="IPR050640">
    <property type="entry name" value="Bact_2-comp_sensor_kinase"/>
</dbReference>
<dbReference type="PANTHER" id="PTHR34220:SF7">
    <property type="entry name" value="SENSOR HISTIDINE KINASE YPDA"/>
    <property type="match status" value="1"/>
</dbReference>
<dbReference type="InterPro" id="IPR011110">
    <property type="entry name" value="Reg_prop"/>
</dbReference>
<proteinExistence type="predicted"/>
<dbReference type="SUPFAM" id="SSF101898">
    <property type="entry name" value="NHL repeat"/>
    <property type="match status" value="1"/>
</dbReference>
<feature type="transmembrane region" description="Helical" evidence="1">
    <location>
        <begin position="780"/>
        <end position="801"/>
    </location>
</feature>
<feature type="domain" description="Signal transduction histidine kinase internal region" evidence="4">
    <location>
        <begin position="822"/>
        <end position="899"/>
    </location>
</feature>
<dbReference type="InterPro" id="IPR013783">
    <property type="entry name" value="Ig-like_fold"/>
</dbReference>
<keyword evidence="1" id="KW-0472">Membrane</keyword>
<dbReference type="Gene3D" id="2.130.10.10">
    <property type="entry name" value="YVTN repeat-like/Quinoprotein amine dehydrogenase"/>
    <property type="match status" value="3"/>
</dbReference>
<sequence>MLPRACFLLCMLLPVCAGTIAQTEDESRFTRYTRVDGLSGNTITSIVQDSIGYIWIGTDRGLDRFDGRFFQCYYPFAQEFPLPDNWISGISLRGREIIGSTPSGVFVFDFVTHRGRQLIVPCDSSIFYWTNNAWDALVDGTGHYVVSTFTGLYVFDTSGKLFRRYDFYRPSDVGRTEIWVGGPLYPLANGTILQYSDSGYCAYDPSTAQIDDAYELNHYAFRKAVTDGKGAPRVCLAGKSGQLFVINGDKNTLDLYDPRNGSVQSIPLPIPGSPGLGEAFFLNDSLLAIMGRVTGFYLLRYDASVHRLSLASPRLFEDKQCTRVFQDRDGRLWVGTKNGLYKENLSSPLFRVDDLSLQEPALKDFPIRTVSGDRTRLFVGLRNKGGVLVLDKASRKILRHIYPGPREDSCNNISFFYPYSRDTLWVGSQVGLFWLNLRDYRCGRVPLPPGLAWTHHENCLAILEDSRGIIWITFRKFNSLIHFDRSTREWGEVPLRENPLLRITFCISMAEDLQGNIWLAGDGLCRWNRTKGRVDTLIPYPPGMRLKNFMMIFDRDRDNHLWLLSPSNGIVRFNCTDGRMVLQKTDEDLGGGGSSPVIRGRIWMGGYSGIAAFDTRDNSIRTFTYADGLPMVPITTIRKGSWYDSREDRFYLGSLHQLISFIPDIPPTRQPPPVFLIDQITTSRGNYPADAGRIALPFAGNFAQLSFNAVHFSTPEEESFSYRVLPATDTSWHLLSSVRSVHFSNLSPGEYRIQVKLSAVDNRWPEQVKEVRLVVFPPFWARWWFVTLGILALAGGVYVFYRGRLRRIREKLVLDKKIAEYEMKALHAQMNPHFIFNALNSIREMILQDDNHNASRYLTRFARLIRLTLEHSRQTFITMRQNNEYLEGYLEMERLRFADFSYNIEVSGRINEDELRVAPMLIQPLVENAIWHGLKPKDGSGQLSIRFYLDNDQLVCEIEDNGIGIRESLRNKEHGQVPHRSMGIANIRQRIAVLNEKYKMNCQLHIQDRNDVDGRNGTLVTLVLPADEETPILHEHD</sequence>
<dbReference type="InterPro" id="IPR011123">
    <property type="entry name" value="Y_Y_Y"/>
</dbReference>
<evidence type="ECO:0000256" key="1">
    <source>
        <dbReference type="SAM" id="Phobius"/>
    </source>
</evidence>
<evidence type="ECO:0000259" key="5">
    <source>
        <dbReference type="Pfam" id="PF07495"/>
    </source>
</evidence>
<evidence type="ECO:0000313" key="7">
    <source>
        <dbReference type="Proteomes" id="UP000294498"/>
    </source>
</evidence>
<feature type="domain" description="Histidine kinase/HSP90-like ATPase" evidence="3">
    <location>
        <begin position="921"/>
        <end position="1027"/>
    </location>
</feature>
<comment type="caution">
    <text evidence="6">The sequence shown here is derived from an EMBL/GenBank/DDBJ whole genome shotgun (WGS) entry which is preliminary data.</text>
</comment>
<dbReference type="GO" id="GO:0000155">
    <property type="term" value="F:phosphorelay sensor kinase activity"/>
    <property type="evidence" value="ECO:0007669"/>
    <property type="project" value="InterPro"/>
</dbReference>
<dbReference type="GO" id="GO:0016020">
    <property type="term" value="C:membrane"/>
    <property type="evidence" value="ECO:0007669"/>
    <property type="project" value="InterPro"/>
</dbReference>
<dbReference type="InterPro" id="IPR003594">
    <property type="entry name" value="HATPase_dom"/>
</dbReference>
<feature type="domain" description="Two component regulator three Y" evidence="5">
    <location>
        <begin position="712"/>
        <end position="775"/>
    </location>
</feature>